<dbReference type="AlphaFoldDB" id="A0A418R3Y7"/>
<sequence>MVDTLIDVAQQTSIIYFQSWRNRREVYFAIKKIVSPYRILSVYVQTAKTVDNMGLMKKIIRSVEVNPS</sequence>
<comment type="caution">
    <text evidence="1">The sequence shown here is derived from an EMBL/GenBank/DDBJ whole genome shotgun (WGS) entry which is preliminary data.</text>
</comment>
<evidence type="ECO:0000313" key="1">
    <source>
        <dbReference type="EMBL" id="RIY12153.1"/>
    </source>
</evidence>
<reference evidence="1 2" key="2">
    <citation type="submission" date="2019-01" db="EMBL/GenBank/DDBJ databases">
        <title>Hymenobacter humicola sp. nov., isolated from soils in Antarctica.</title>
        <authorList>
            <person name="Sedlacek I."/>
            <person name="Holochova P."/>
            <person name="Kralova S."/>
            <person name="Pantucek R."/>
            <person name="Stankova E."/>
            <person name="Vrbovska V."/>
            <person name="Kristofova L."/>
            <person name="Svec P."/>
            <person name="Busse H.-J."/>
        </authorList>
    </citation>
    <scope>NUCLEOTIDE SEQUENCE [LARGE SCALE GENOMIC DNA]</scope>
    <source>
        <strain evidence="1 2">CCM 8852</strain>
    </source>
</reference>
<proteinExistence type="predicted"/>
<dbReference type="Proteomes" id="UP000284250">
    <property type="component" value="Unassembled WGS sequence"/>
</dbReference>
<name>A0A418R3Y7_9BACT</name>
<keyword evidence="2" id="KW-1185">Reference proteome</keyword>
<reference evidence="1 2" key="1">
    <citation type="submission" date="2018-09" db="EMBL/GenBank/DDBJ databases">
        <authorList>
            <person name="Zeman M."/>
            <person name="Pardy F."/>
        </authorList>
    </citation>
    <scope>NUCLEOTIDE SEQUENCE [LARGE SCALE GENOMIC DNA]</scope>
    <source>
        <strain evidence="1 2">CCM 8852</strain>
    </source>
</reference>
<gene>
    <name evidence="1" type="ORF">D0T11_05785</name>
</gene>
<organism evidence="1 2">
    <name type="scientific">Hymenobacter rubripertinctus</name>
    <dbReference type="NCBI Taxonomy" id="2029981"/>
    <lineage>
        <taxon>Bacteria</taxon>
        <taxon>Pseudomonadati</taxon>
        <taxon>Bacteroidota</taxon>
        <taxon>Cytophagia</taxon>
        <taxon>Cytophagales</taxon>
        <taxon>Hymenobacteraceae</taxon>
        <taxon>Hymenobacter</taxon>
    </lineage>
</organism>
<dbReference type="EMBL" id="QYCN01000006">
    <property type="protein sequence ID" value="RIY12153.1"/>
    <property type="molecule type" value="Genomic_DNA"/>
</dbReference>
<accession>A0A418R3Y7</accession>
<protein>
    <submittedName>
        <fullName evidence="1">Uncharacterized protein</fullName>
    </submittedName>
</protein>
<evidence type="ECO:0000313" key="2">
    <source>
        <dbReference type="Proteomes" id="UP000284250"/>
    </source>
</evidence>